<keyword evidence="14 17" id="KW-0676">Redox-active center</keyword>
<dbReference type="HAMAP" id="MF_02089">
    <property type="entry name" value="QueH"/>
    <property type="match status" value="1"/>
</dbReference>
<dbReference type="Proteomes" id="UP000462362">
    <property type="component" value="Unassembled WGS sequence"/>
</dbReference>
<keyword evidence="11 17" id="KW-0408">Iron</keyword>
<dbReference type="EC" id="1.17.99.6" evidence="4 17"/>
<evidence type="ECO:0000256" key="7">
    <source>
        <dbReference type="ARBA" id="ARBA00022694"/>
    </source>
</evidence>
<keyword evidence="6 17" id="KW-0004">4Fe-4S</keyword>
<evidence type="ECO:0000256" key="13">
    <source>
        <dbReference type="ARBA" id="ARBA00023157"/>
    </source>
</evidence>
<dbReference type="EMBL" id="WNCL01000059">
    <property type="protein sequence ID" value="MTU44291.1"/>
    <property type="molecule type" value="Genomic_DNA"/>
</dbReference>
<dbReference type="InterPro" id="IPR003828">
    <property type="entry name" value="QueH"/>
</dbReference>
<evidence type="ECO:0000256" key="3">
    <source>
        <dbReference type="ARBA" id="ARBA00008207"/>
    </source>
</evidence>
<keyword evidence="12 17" id="KW-0411">Iron-sulfur</keyword>
<dbReference type="Pfam" id="PF02677">
    <property type="entry name" value="QueH"/>
    <property type="match status" value="1"/>
</dbReference>
<comment type="catalytic activity">
    <reaction evidence="16 17">
        <text>epoxyqueuosine(34) in tRNA + AH2 = queuosine(34) in tRNA + A + H2O</text>
        <dbReference type="Rhea" id="RHEA:32159"/>
        <dbReference type="Rhea" id="RHEA-COMP:18571"/>
        <dbReference type="Rhea" id="RHEA-COMP:18582"/>
        <dbReference type="ChEBI" id="CHEBI:13193"/>
        <dbReference type="ChEBI" id="CHEBI:15377"/>
        <dbReference type="ChEBI" id="CHEBI:17499"/>
        <dbReference type="ChEBI" id="CHEBI:194431"/>
        <dbReference type="ChEBI" id="CHEBI:194443"/>
        <dbReference type="EC" id="1.17.99.6"/>
    </reaction>
</comment>
<accession>A0A6I3SCF9</accession>
<protein>
    <recommendedName>
        <fullName evidence="5 17">Epoxyqueuosine reductase QueH</fullName>
        <ecNumber evidence="4 17">1.17.99.6</ecNumber>
    </recommendedName>
    <alternativeName>
        <fullName evidence="15 17">Queuosine biosynthesis protein QueH</fullName>
    </alternativeName>
</protein>
<evidence type="ECO:0000256" key="4">
    <source>
        <dbReference type="ARBA" id="ARBA00012622"/>
    </source>
</evidence>
<keyword evidence="10 17" id="KW-0560">Oxidoreductase</keyword>
<keyword evidence="8 17" id="KW-0479">Metal-binding</keyword>
<evidence type="ECO:0000256" key="5">
    <source>
        <dbReference type="ARBA" id="ARBA00016895"/>
    </source>
</evidence>
<evidence type="ECO:0000256" key="14">
    <source>
        <dbReference type="ARBA" id="ARBA00023284"/>
    </source>
</evidence>
<comment type="similarity">
    <text evidence="3 17">Belongs to the QueH family.</text>
</comment>
<feature type="binding site" evidence="17">
    <location>
        <position position="19"/>
    </location>
    <ligand>
        <name>[4Fe-4S] cluster</name>
        <dbReference type="ChEBI" id="CHEBI:49883"/>
    </ligand>
</feature>
<evidence type="ECO:0000256" key="9">
    <source>
        <dbReference type="ARBA" id="ARBA00022785"/>
    </source>
</evidence>
<dbReference type="GO" id="GO:0051539">
    <property type="term" value="F:4 iron, 4 sulfur cluster binding"/>
    <property type="evidence" value="ECO:0007669"/>
    <property type="project" value="UniProtKB-UniRule"/>
</dbReference>
<dbReference type="PANTHER" id="PTHR36701:SF1">
    <property type="entry name" value="EPOXYQUEUOSINE REDUCTASE QUEH"/>
    <property type="match status" value="1"/>
</dbReference>
<dbReference type="AlphaFoldDB" id="A0A6I3SCF9"/>
<dbReference type="GO" id="GO:0052693">
    <property type="term" value="F:epoxyqueuosine reductase activity"/>
    <property type="evidence" value="ECO:0007669"/>
    <property type="project" value="UniProtKB-UniRule"/>
</dbReference>
<evidence type="ECO:0000256" key="8">
    <source>
        <dbReference type="ARBA" id="ARBA00022723"/>
    </source>
</evidence>
<evidence type="ECO:0000256" key="2">
    <source>
        <dbReference type="ARBA" id="ARBA00004691"/>
    </source>
</evidence>
<name>A0A6I3SCF9_9BURK</name>
<evidence type="ECO:0000256" key="17">
    <source>
        <dbReference type="HAMAP-Rule" id="MF_02089"/>
    </source>
</evidence>
<dbReference type="UniPathway" id="UPA00392"/>
<evidence type="ECO:0000313" key="19">
    <source>
        <dbReference type="Proteomes" id="UP000462362"/>
    </source>
</evidence>
<keyword evidence="13 17" id="KW-1015">Disulfide bond</keyword>
<dbReference type="RefSeq" id="WP_021868040.1">
    <property type="nucleotide sequence ID" value="NZ_CATZBL010000015.1"/>
</dbReference>
<evidence type="ECO:0000256" key="1">
    <source>
        <dbReference type="ARBA" id="ARBA00002268"/>
    </source>
</evidence>
<comment type="pathway">
    <text evidence="2 17">tRNA modification; tRNA-queuosine biosynthesis.</text>
</comment>
<dbReference type="GO" id="GO:0008616">
    <property type="term" value="P:tRNA queuosine(34) biosynthetic process"/>
    <property type="evidence" value="ECO:0007669"/>
    <property type="project" value="UniProtKB-UniRule"/>
</dbReference>
<dbReference type="PANTHER" id="PTHR36701">
    <property type="entry name" value="EPOXYQUEUOSINE REDUCTASE QUEH"/>
    <property type="match status" value="1"/>
</dbReference>
<gene>
    <name evidence="17" type="primary">queH</name>
    <name evidence="18" type="ORF">GMD42_11900</name>
</gene>
<comment type="caution">
    <text evidence="18">The sequence shown here is derived from an EMBL/GenBank/DDBJ whole genome shotgun (WGS) entry which is preliminary data.</text>
</comment>
<feature type="binding site" evidence="17">
    <location>
        <position position="97"/>
    </location>
    <ligand>
        <name>[4Fe-4S] cluster</name>
        <dbReference type="ChEBI" id="CHEBI:49883"/>
    </ligand>
</feature>
<evidence type="ECO:0000256" key="15">
    <source>
        <dbReference type="ARBA" id="ARBA00031446"/>
    </source>
</evidence>
<evidence type="ECO:0000256" key="12">
    <source>
        <dbReference type="ARBA" id="ARBA00023014"/>
    </source>
</evidence>
<feature type="disulfide bond" description="Redox-active" evidence="17">
    <location>
        <begin position="180"/>
        <end position="182"/>
    </location>
</feature>
<keyword evidence="7 17" id="KW-0819">tRNA processing</keyword>
<evidence type="ECO:0000256" key="10">
    <source>
        <dbReference type="ARBA" id="ARBA00023002"/>
    </source>
</evidence>
<evidence type="ECO:0000313" key="18">
    <source>
        <dbReference type="EMBL" id="MTU44291.1"/>
    </source>
</evidence>
<reference evidence="18 19" key="1">
    <citation type="journal article" date="2019" name="Nat. Med.">
        <title>A library of human gut bacterial isolates paired with longitudinal multiomics data enables mechanistic microbiome research.</title>
        <authorList>
            <person name="Poyet M."/>
            <person name="Groussin M."/>
            <person name="Gibbons S.M."/>
            <person name="Avila-Pacheco J."/>
            <person name="Jiang X."/>
            <person name="Kearney S.M."/>
            <person name="Perrotta A.R."/>
            <person name="Berdy B."/>
            <person name="Zhao S."/>
            <person name="Lieberman T.D."/>
            <person name="Swanson P.K."/>
            <person name="Smith M."/>
            <person name="Roesemann S."/>
            <person name="Alexander J.E."/>
            <person name="Rich S.A."/>
            <person name="Livny J."/>
            <person name="Vlamakis H."/>
            <person name="Clish C."/>
            <person name="Bullock K."/>
            <person name="Deik A."/>
            <person name="Scott J."/>
            <person name="Pierce K.A."/>
            <person name="Xavier R.J."/>
            <person name="Alm E.J."/>
        </authorList>
    </citation>
    <scope>NUCLEOTIDE SEQUENCE [LARGE SCALE GENOMIC DNA]</scope>
    <source>
        <strain evidence="18 19">BIOML-A2</strain>
    </source>
</reference>
<proteinExistence type="inferred from homology"/>
<keyword evidence="9 17" id="KW-0671">Queuosine biosynthesis</keyword>
<evidence type="ECO:0000256" key="6">
    <source>
        <dbReference type="ARBA" id="ARBA00022485"/>
    </source>
</evidence>
<dbReference type="GO" id="GO:0046872">
    <property type="term" value="F:metal ion binding"/>
    <property type="evidence" value="ECO:0007669"/>
    <property type="project" value="UniProtKB-KW"/>
</dbReference>
<feature type="binding site" evidence="17">
    <location>
        <position position="100"/>
    </location>
    <ligand>
        <name>[4Fe-4S] cluster</name>
        <dbReference type="ChEBI" id="CHEBI:49883"/>
    </ligand>
</feature>
<sequence length="200" mass="23015">MSSLVLGPLPKEVLLHSCCAPCSAAILEWLQQNGVRPTIFFYNPNIYPVKEYLIRKNELDRFAQSLGIRVIDGDYRHDLWRLAVIGLEKEPERGRRCLACFKHRLLVTAECAKREGIELYTTTLAGSRWKSAEQIREAAAHAKSLIPESTYWDVNWKKGGLQERRGILLKENGFYNQRYCGCEFSMGHLTEEQRIEILKG</sequence>
<feature type="binding site" evidence="17">
    <location>
        <position position="18"/>
    </location>
    <ligand>
        <name>[4Fe-4S] cluster</name>
        <dbReference type="ChEBI" id="CHEBI:49883"/>
    </ligand>
</feature>
<evidence type="ECO:0000256" key="11">
    <source>
        <dbReference type="ARBA" id="ARBA00023004"/>
    </source>
</evidence>
<evidence type="ECO:0000256" key="16">
    <source>
        <dbReference type="ARBA" id="ARBA00047415"/>
    </source>
</evidence>
<comment type="function">
    <text evidence="1 17">Catalyzes the conversion of epoxyqueuosine (oQ) to queuosine (Q), which is a hypermodified base found in the wobble positions of tRNA(Asp), tRNA(Asn), tRNA(His) and tRNA(Tyr).</text>
</comment>
<organism evidence="18 19">
    <name type="scientific">Parasutterella excrementihominis</name>
    <dbReference type="NCBI Taxonomy" id="487175"/>
    <lineage>
        <taxon>Bacteria</taxon>
        <taxon>Pseudomonadati</taxon>
        <taxon>Pseudomonadota</taxon>
        <taxon>Betaproteobacteria</taxon>
        <taxon>Burkholderiales</taxon>
        <taxon>Sutterellaceae</taxon>
        <taxon>Parasutterella</taxon>
    </lineage>
</organism>